<evidence type="ECO:0000256" key="6">
    <source>
        <dbReference type="ARBA" id="ARBA00022989"/>
    </source>
</evidence>
<sequence length="254" mass="28374">MKDIIDGARVAPAGHVWVGPASFGVGVSASAVDPANLNGPFRASPIAPPRRRSWYSDTGKRVFDVALILVTLPVTLTLIGLCALALALDGGHPFYWQDRLGRSGRRFRIVKLRTMVLDADARLERLLEEDPDLRAEWDATQKLKCDPRITRVGDFMRRSSLDELPQIWNVLRGEMSIVGPRPMLPEQLSMYDTPEAYFSMRPGLTGAWQVSSRNEDRFGLRAKLDAGYAATLSFWGDLGLIWRTFGVVLRRTGY</sequence>
<keyword evidence="8" id="KW-0270">Exopolysaccharide synthesis</keyword>
<dbReference type="STRING" id="1227549.SAMN05444007_102129"/>
<evidence type="ECO:0000256" key="2">
    <source>
        <dbReference type="ARBA" id="ARBA00006464"/>
    </source>
</evidence>
<dbReference type="PANTHER" id="PTHR30576">
    <property type="entry name" value="COLANIC BIOSYNTHESIS UDP-GLUCOSE LIPID CARRIER TRANSFERASE"/>
    <property type="match status" value="1"/>
</dbReference>
<dbReference type="GO" id="GO:0000271">
    <property type="term" value="P:polysaccharide biosynthetic process"/>
    <property type="evidence" value="ECO:0007669"/>
    <property type="project" value="UniProtKB-KW"/>
</dbReference>
<keyword evidence="5 9" id="KW-0812">Transmembrane</keyword>
<dbReference type="OrthoDB" id="9808602at2"/>
<evidence type="ECO:0000313" key="11">
    <source>
        <dbReference type="EMBL" id="SEI68576.1"/>
    </source>
</evidence>
<evidence type="ECO:0000256" key="3">
    <source>
        <dbReference type="ARBA" id="ARBA00022475"/>
    </source>
</evidence>
<keyword evidence="7 9" id="KW-0472">Membrane</keyword>
<feature type="transmembrane region" description="Helical" evidence="9">
    <location>
        <begin position="62"/>
        <end position="88"/>
    </location>
</feature>
<evidence type="ECO:0000256" key="9">
    <source>
        <dbReference type="SAM" id="Phobius"/>
    </source>
</evidence>
<dbReference type="Pfam" id="PF02397">
    <property type="entry name" value="Bac_transf"/>
    <property type="match status" value="1"/>
</dbReference>
<keyword evidence="3" id="KW-1003">Cell membrane</keyword>
<dbReference type="GO" id="GO:0005886">
    <property type="term" value="C:plasma membrane"/>
    <property type="evidence" value="ECO:0007669"/>
    <property type="project" value="UniProtKB-SubCell"/>
</dbReference>
<comment type="similarity">
    <text evidence="2">Belongs to the bacterial sugar transferase family.</text>
</comment>
<comment type="subcellular location">
    <subcellularLocation>
        <location evidence="1">Cell membrane</location>
    </subcellularLocation>
</comment>
<organism evidence="11 12">
    <name type="scientific">Cribrihabitans marinus</name>
    <dbReference type="NCBI Taxonomy" id="1227549"/>
    <lineage>
        <taxon>Bacteria</taxon>
        <taxon>Pseudomonadati</taxon>
        <taxon>Pseudomonadota</taxon>
        <taxon>Alphaproteobacteria</taxon>
        <taxon>Rhodobacterales</taxon>
        <taxon>Paracoccaceae</taxon>
        <taxon>Cribrihabitans</taxon>
    </lineage>
</organism>
<evidence type="ECO:0000256" key="1">
    <source>
        <dbReference type="ARBA" id="ARBA00004236"/>
    </source>
</evidence>
<dbReference type="GO" id="GO:0016780">
    <property type="term" value="F:phosphotransferase activity, for other substituted phosphate groups"/>
    <property type="evidence" value="ECO:0007669"/>
    <property type="project" value="TreeGrafter"/>
</dbReference>
<protein>
    <submittedName>
        <fullName evidence="11">Sugar transferase involved in LPS biosynthesis (Colanic, teichoic acid)</fullName>
    </submittedName>
</protein>
<accession>A0A1H6SNT0</accession>
<dbReference type="PANTHER" id="PTHR30576:SF4">
    <property type="entry name" value="UNDECAPRENYL-PHOSPHATE GALACTOSE PHOSPHOTRANSFERASE"/>
    <property type="match status" value="1"/>
</dbReference>
<name>A0A1H6SNT0_9RHOB</name>
<keyword evidence="4 11" id="KW-0808">Transferase</keyword>
<dbReference type="Proteomes" id="UP000199379">
    <property type="component" value="Unassembled WGS sequence"/>
</dbReference>
<evidence type="ECO:0000256" key="7">
    <source>
        <dbReference type="ARBA" id="ARBA00023136"/>
    </source>
</evidence>
<proteinExistence type="inferred from homology"/>
<dbReference type="AlphaFoldDB" id="A0A1H6SNT0"/>
<keyword evidence="6 9" id="KW-1133">Transmembrane helix</keyword>
<dbReference type="InterPro" id="IPR003362">
    <property type="entry name" value="Bact_transf"/>
</dbReference>
<dbReference type="RefSeq" id="WP_092362455.1">
    <property type="nucleotide sequence ID" value="NZ_BMGV01000002.1"/>
</dbReference>
<evidence type="ECO:0000256" key="8">
    <source>
        <dbReference type="ARBA" id="ARBA00023169"/>
    </source>
</evidence>
<evidence type="ECO:0000313" key="12">
    <source>
        <dbReference type="Proteomes" id="UP000199379"/>
    </source>
</evidence>
<evidence type="ECO:0000256" key="4">
    <source>
        <dbReference type="ARBA" id="ARBA00022679"/>
    </source>
</evidence>
<keyword evidence="12" id="KW-1185">Reference proteome</keyword>
<reference evidence="11 12" key="1">
    <citation type="submission" date="2016-10" db="EMBL/GenBank/DDBJ databases">
        <authorList>
            <person name="de Groot N.N."/>
        </authorList>
    </citation>
    <scope>NUCLEOTIDE SEQUENCE [LARGE SCALE GENOMIC DNA]</scope>
    <source>
        <strain evidence="11 12">DSM 29340</strain>
    </source>
</reference>
<gene>
    <name evidence="11" type="ORF">SAMN05444007_102129</name>
</gene>
<evidence type="ECO:0000259" key="10">
    <source>
        <dbReference type="Pfam" id="PF02397"/>
    </source>
</evidence>
<feature type="domain" description="Bacterial sugar transferase" evidence="10">
    <location>
        <begin position="60"/>
        <end position="249"/>
    </location>
</feature>
<evidence type="ECO:0000256" key="5">
    <source>
        <dbReference type="ARBA" id="ARBA00022692"/>
    </source>
</evidence>
<dbReference type="EMBL" id="FNYD01000002">
    <property type="protein sequence ID" value="SEI68576.1"/>
    <property type="molecule type" value="Genomic_DNA"/>
</dbReference>